<dbReference type="GO" id="GO:0005576">
    <property type="term" value="C:extracellular region"/>
    <property type="evidence" value="ECO:0007669"/>
    <property type="project" value="TreeGrafter"/>
</dbReference>
<evidence type="ECO:0000256" key="2">
    <source>
        <dbReference type="ARBA" id="ARBA00022729"/>
    </source>
</evidence>
<evidence type="ECO:0000256" key="7">
    <source>
        <dbReference type="RuleBase" id="RU364138"/>
    </source>
</evidence>
<keyword evidence="6" id="KW-0325">Glycoprotein</keyword>
<dbReference type="InterPro" id="IPR007000">
    <property type="entry name" value="PLipase_B-like"/>
</dbReference>
<sequence>MINVTSKMEGRACRSCRLHHISAVLLLFLVTIATGAEIKATAYLAQIKATAYLAQGKVQVKLGVLDKQNGDAIATYDDRLTETGWGVLNVVSGFGPKKLSDNDIMYLAGYLEGVLTQERIYQHYLNLFGIFFQGKSTDLVNKVKKFYRAQDTWVRAQVKQSTDPVMEHLSYILSQYDGLVKGYNDNVDETVKLDIFAFQLLNGNGDTFDIIPSVNPSSRPNFSNMSRGDLEDWVSSHSHCSALVKVLGAYENVYMSHSSWFNYAATMRIYKHYNFNIANPATAARRMSFSSYPGYLESLDDFYLMDSGLVMLQTTNNVFNTTLYDLVTPESILAWQRVRTANMLARTGDQWGAIMNVHNSGTYNNQYMIINLNLIELKKTIHDGALYVVEQIPGLVMSADQTDILRAGYWPSYNVPFYEKVYNMSGYPDIAKSQGLDYTYQLAPRAKIFRRDAGKVKDMESMKAIMRYNDYLHDPYSKGNPCSTICCRKDLAKVGAQPDGCYDTKVSDYHMARNLTSFAINGPTLGTGLEPFSWSDRFKISHVGLPKVYNFSFVTMTPDEL</sequence>
<keyword evidence="8" id="KW-1185">Reference proteome</keyword>
<dbReference type="OrthoDB" id="419508at2759"/>
<feature type="chain" id="PRO_5028514051" description="Phospholipase B-like" evidence="7">
    <location>
        <begin position="36"/>
        <end position="561"/>
    </location>
</feature>
<dbReference type="KEGG" id="bbel:109486472"/>
<evidence type="ECO:0000256" key="6">
    <source>
        <dbReference type="ARBA" id="ARBA00023180"/>
    </source>
</evidence>
<dbReference type="GeneID" id="109486472"/>
<dbReference type="InterPro" id="IPR043042">
    <property type="entry name" value="PLipase_B-like_dom3"/>
</dbReference>
<dbReference type="Proteomes" id="UP000515135">
    <property type="component" value="Unplaced"/>
</dbReference>
<evidence type="ECO:0000256" key="5">
    <source>
        <dbReference type="ARBA" id="ARBA00023098"/>
    </source>
</evidence>
<gene>
    <name evidence="9" type="primary">LOC109486472</name>
</gene>
<dbReference type="Pfam" id="PF04916">
    <property type="entry name" value="Phospholip_B"/>
    <property type="match status" value="1"/>
</dbReference>
<organism evidence="8 9">
    <name type="scientific">Branchiostoma belcheri</name>
    <name type="common">Amphioxus</name>
    <dbReference type="NCBI Taxonomy" id="7741"/>
    <lineage>
        <taxon>Eukaryota</taxon>
        <taxon>Metazoa</taxon>
        <taxon>Chordata</taxon>
        <taxon>Cephalochordata</taxon>
        <taxon>Leptocardii</taxon>
        <taxon>Amphioxiformes</taxon>
        <taxon>Branchiostomatidae</taxon>
        <taxon>Branchiostoma</taxon>
    </lineage>
</organism>
<evidence type="ECO:0000256" key="1">
    <source>
        <dbReference type="ARBA" id="ARBA00007835"/>
    </source>
</evidence>
<dbReference type="AlphaFoldDB" id="A0A6P5AHS1"/>
<dbReference type="InterPro" id="IPR043041">
    <property type="entry name" value="PLipase_B-like_dom2"/>
</dbReference>
<dbReference type="Gene3D" id="3.60.60.20">
    <property type="match status" value="1"/>
</dbReference>
<evidence type="ECO:0000313" key="9">
    <source>
        <dbReference type="RefSeq" id="XP_019645864.1"/>
    </source>
</evidence>
<keyword evidence="3 7" id="KW-0378">Hydrolase</keyword>
<keyword evidence="2 7" id="KW-0732">Signal</keyword>
<dbReference type="Gene3D" id="2.10.70.60">
    <property type="entry name" value="Phospholipase B-like, domain 1"/>
    <property type="match status" value="1"/>
</dbReference>
<comment type="function">
    <text evidence="7">Putative phospholipase.</text>
</comment>
<dbReference type="GO" id="GO:0004620">
    <property type="term" value="F:phospholipase activity"/>
    <property type="evidence" value="ECO:0007669"/>
    <property type="project" value="InterPro"/>
</dbReference>
<name>A0A6P5AHS1_BRABE</name>
<accession>A0A6P5AHS1</accession>
<dbReference type="PANTHER" id="PTHR12370">
    <property type="entry name" value="PHOSPHOLIPASE B-RELATED"/>
    <property type="match status" value="1"/>
</dbReference>
<proteinExistence type="inferred from homology"/>
<evidence type="ECO:0000256" key="4">
    <source>
        <dbReference type="ARBA" id="ARBA00022963"/>
    </source>
</evidence>
<evidence type="ECO:0000256" key="3">
    <source>
        <dbReference type="ARBA" id="ARBA00022801"/>
    </source>
</evidence>
<dbReference type="PANTHER" id="PTHR12370:SF1">
    <property type="entry name" value="PHOSPHOLIPASE B-LIKE 1"/>
    <property type="match status" value="1"/>
</dbReference>
<reference evidence="9" key="1">
    <citation type="submission" date="2025-08" db="UniProtKB">
        <authorList>
            <consortium name="RefSeq"/>
        </authorList>
    </citation>
    <scope>IDENTIFICATION</scope>
    <source>
        <tissue evidence="9">Gonad</tissue>
    </source>
</reference>
<dbReference type="InterPro" id="IPR043040">
    <property type="entry name" value="PLipase_B-like_dom1"/>
</dbReference>
<keyword evidence="5 7" id="KW-0443">Lipid metabolism</keyword>
<protein>
    <recommendedName>
        <fullName evidence="7">Phospholipase B-like</fullName>
        <ecNumber evidence="7">3.1.1.-</ecNumber>
    </recommendedName>
</protein>
<keyword evidence="4 7" id="KW-0442">Lipid degradation</keyword>
<dbReference type="RefSeq" id="XP_019645864.1">
    <property type="nucleotide sequence ID" value="XM_019790305.1"/>
</dbReference>
<dbReference type="Gene3D" id="1.10.439.20">
    <property type="entry name" value="Phospholipase B-like, domain 2"/>
    <property type="match status" value="1"/>
</dbReference>
<dbReference type="GO" id="GO:0009395">
    <property type="term" value="P:phospholipid catabolic process"/>
    <property type="evidence" value="ECO:0007669"/>
    <property type="project" value="TreeGrafter"/>
</dbReference>
<dbReference type="EC" id="3.1.1.-" evidence="7"/>
<comment type="similarity">
    <text evidence="1 7">Belongs to the phospholipase B-like family.</text>
</comment>
<feature type="signal peptide" evidence="7">
    <location>
        <begin position="1"/>
        <end position="35"/>
    </location>
</feature>
<evidence type="ECO:0000313" key="8">
    <source>
        <dbReference type="Proteomes" id="UP000515135"/>
    </source>
</evidence>